<keyword evidence="2" id="KW-0378">Hydrolase</keyword>
<reference evidence="2 3" key="1">
    <citation type="submission" date="2018-09" db="EMBL/GenBank/DDBJ databases">
        <title>Genomic Encyclopedia of Archaeal and Bacterial Type Strains, Phase II (KMG-II): from individual species to whole genera.</title>
        <authorList>
            <person name="Goeker M."/>
        </authorList>
    </citation>
    <scope>NUCLEOTIDE SEQUENCE [LARGE SCALE GENOMIC DNA]</scope>
    <source>
        <strain evidence="2 3">DSM 17008</strain>
    </source>
</reference>
<dbReference type="Gene3D" id="1.10.30.50">
    <property type="match status" value="1"/>
</dbReference>
<keyword evidence="2" id="KW-0255">Endonuclease</keyword>
<dbReference type="SMART" id="SM00507">
    <property type="entry name" value="HNHc"/>
    <property type="match status" value="1"/>
</dbReference>
<sequence>MDTYIKDWHNIILNCSFDNTYKMVWAKSLVELAVNSQEKNDKVTFNFREISELCLKYYWNQTIYFNLIQGSNIKKPPEILTYVKELIGDYITKTGKTQPIRFEKLNLTALELESKYEKVINKISNTLKSDVCWRFKNLAGITYELYDLDRDKKTVTFNKEDILNIKEQSDFLFSFINYKWTQMLESFNFSPKISQKVRGIDEGKVKRSPLKKYHEYLDLMCSNGKRICFYCNKEINETDLSIDHVIPWSFMFSDDIWNLVYCHKNENSEKSNRLPSENDINRLEERNIRLMKLMENSDFHKNKNFDQLQLANEKNYVRSFWISCKY</sequence>
<dbReference type="Proteomes" id="UP000285120">
    <property type="component" value="Unassembled WGS sequence"/>
</dbReference>
<dbReference type="OrthoDB" id="489287at2"/>
<name>A0A419V5J0_9BACL</name>
<accession>A0A419V5J0</accession>
<dbReference type="Pfam" id="PF13395">
    <property type="entry name" value="HNH_4"/>
    <property type="match status" value="1"/>
</dbReference>
<keyword evidence="3" id="KW-1185">Reference proteome</keyword>
<organism evidence="2 3">
    <name type="scientific">Sinobaca qinghaiensis</name>
    <dbReference type="NCBI Taxonomy" id="342944"/>
    <lineage>
        <taxon>Bacteria</taxon>
        <taxon>Bacillati</taxon>
        <taxon>Bacillota</taxon>
        <taxon>Bacilli</taxon>
        <taxon>Bacillales</taxon>
        <taxon>Sporolactobacillaceae</taxon>
        <taxon>Sinobaca</taxon>
    </lineage>
</organism>
<keyword evidence="2" id="KW-0540">Nuclease</keyword>
<dbReference type="InterPro" id="IPR003615">
    <property type="entry name" value="HNH_nuc"/>
</dbReference>
<dbReference type="GO" id="GO:0004519">
    <property type="term" value="F:endonuclease activity"/>
    <property type="evidence" value="ECO:0007669"/>
    <property type="project" value="UniProtKB-KW"/>
</dbReference>
<feature type="domain" description="HNH nuclease" evidence="1">
    <location>
        <begin position="215"/>
        <end position="268"/>
    </location>
</feature>
<evidence type="ECO:0000313" key="2">
    <source>
        <dbReference type="EMBL" id="RKD75254.1"/>
    </source>
</evidence>
<proteinExistence type="predicted"/>
<dbReference type="CDD" id="cd00085">
    <property type="entry name" value="HNHc"/>
    <property type="match status" value="1"/>
</dbReference>
<evidence type="ECO:0000259" key="1">
    <source>
        <dbReference type="SMART" id="SM00507"/>
    </source>
</evidence>
<comment type="caution">
    <text evidence="2">The sequence shown here is derived from an EMBL/GenBank/DDBJ whole genome shotgun (WGS) entry which is preliminary data.</text>
</comment>
<evidence type="ECO:0000313" key="3">
    <source>
        <dbReference type="Proteomes" id="UP000285120"/>
    </source>
</evidence>
<dbReference type="EMBL" id="RAPK01000007">
    <property type="protein sequence ID" value="RKD75254.1"/>
    <property type="molecule type" value="Genomic_DNA"/>
</dbReference>
<dbReference type="AlphaFoldDB" id="A0A419V5J0"/>
<protein>
    <submittedName>
        <fullName evidence="2">HNH endonuclease</fullName>
    </submittedName>
</protein>
<gene>
    <name evidence="2" type="ORF">ATL39_0953</name>
</gene>
<dbReference type="RefSeq" id="WP_120192145.1">
    <property type="nucleotide sequence ID" value="NZ_RAPK01000007.1"/>
</dbReference>